<proteinExistence type="predicted"/>
<organism evidence="3 4">
    <name type="scientific">Dreissena polymorpha</name>
    <name type="common">Zebra mussel</name>
    <name type="synonym">Mytilus polymorpha</name>
    <dbReference type="NCBI Taxonomy" id="45954"/>
    <lineage>
        <taxon>Eukaryota</taxon>
        <taxon>Metazoa</taxon>
        <taxon>Spiralia</taxon>
        <taxon>Lophotrochozoa</taxon>
        <taxon>Mollusca</taxon>
        <taxon>Bivalvia</taxon>
        <taxon>Autobranchia</taxon>
        <taxon>Heteroconchia</taxon>
        <taxon>Euheterodonta</taxon>
        <taxon>Imparidentia</taxon>
        <taxon>Neoheterodontei</taxon>
        <taxon>Myida</taxon>
        <taxon>Dreissenoidea</taxon>
        <taxon>Dreissenidae</taxon>
        <taxon>Dreissena</taxon>
    </lineage>
</organism>
<feature type="region of interest" description="Disordered" evidence="1">
    <location>
        <begin position="587"/>
        <end position="631"/>
    </location>
</feature>
<evidence type="ECO:0000259" key="2">
    <source>
        <dbReference type="PROSITE" id="PS50836"/>
    </source>
</evidence>
<evidence type="ECO:0000256" key="1">
    <source>
        <dbReference type="SAM" id="MobiDB-lite"/>
    </source>
</evidence>
<dbReference type="InterPro" id="IPR005018">
    <property type="entry name" value="DOMON_domain"/>
</dbReference>
<feature type="region of interest" description="Disordered" evidence="1">
    <location>
        <begin position="75"/>
        <end position="95"/>
    </location>
</feature>
<accession>A0A9D4CSR8</accession>
<feature type="compositionally biased region" description="Polar residues" evidence="1">
    <location>
        <begin position="667"/>
        <end position="686"/>
    </location>
</feature>
<feature type="compositionally biased region" description="Low complexity" evidence="1">
    <location>
        <begin position="75"/>
        <end position="93"/>
    </location>
</feature>
<evidence type="ECO:0000313" key="4">
    <source>
        <dbReference type="Proteomes" id="UP000828390"/>
    </source>
</evidence>
<feature type="domain" description="DOMON" evidence="2">
    <location>
        <begin position="807"/>
        <end position="850"/>
    </location>
</feature>
<name>A0A9D4CSR8_DREPO</name>
<dbReference type="EMBL" id="JAIWYP010000012">
    <property type="protein sequence ID" value="KAH3730984.1"/>
    <property type="molecule type" value="Genomic_DNA"/>
</dbReference>
<comment type="caution">
    <text evidence="3">The sequence shown here is derived from an EMBL/GenBank/DDBJ whole genome shotgun (WGS) entry which is preliminary data.</text>
</comment>
<dbReference type="Proteomes" id="UP000828390">
    <property type="component" value="Unassembled WGS sequence"/>
</dbReference>
<gene>
    <name evidence="3" type="ORF">DPMN_056987</name>
</gene>
<feature type="region of interest" description="Disordered" evidence="1">
    <location>
        <begin position="655"/>
        <end position="725"/>
    </location>
</feature>
<feature type="compositionally biased region" description="Polar residues" evidence="1">
    <location>
        <begin position="1"/>
        <end position="16"/>
    </location>
</feature>
<feature type="region of interest" description="Disordered" evidence="1">
    <location>
        <begin position="1"/>
        <end position="26"/>
    </location>
</feature>
<evidence type="ECO:0000313" key="3">
    <source>
        <dbReference type="EMBL" id="KAH3730984.1"/>
    </source>
</evidence>
<sequence length="850" mass="92425">MMQAFSLQSATDQSCLPTRPPATTTIRPTATTIRPTTTTIIRATTARFLPTPRAPSATTARFIPTPRDPVFIAGTTTTSPARRPPATKAPSPAEFGITDSFLDGFYSTIASTSTRRQQLTSTLTTTQRPTTTMIPTTSTQPPQTTTLYPTTTLSTTTTTTQRPTTSTTTTVPTPAPTTRRQATSTERLPPVVPIDYDYGGLDPAIDLYTTTESAGVIMDTTTFRPTTTAPTTTTTTATTTRPTTTTTPRPTTTIAPTTTTRATTTRETTTKTTTTTTPIPTTTTEVLTTTEELIFPETTTLEIITTTTNQPTTTTTTTKPTTTERTTTIKIATTEVPTTTIGETTSLRQTTTTQTDAPFTTTTRATTTTVIVPTTGQSIWTTANNPVPTKFNKYSPTTEQTRNYGLSTNRSIPTEPFVQITNTIFDDINRNIVNNITTLSGNGINTIDAINRNDGLYTSSFNSNSVSRNVPVMGNGNEFTDTAINNQGTIFRDDVTANIMNAISANSKPTNNFDVSNKNNVGNAMAIANVITDKNIRIDSVQGNNLNHVNTIRSDLVTSQNIFAAEGGLLKSDQQILEEYIFQSQTTTSIPKTKPSDTRNGPSMQTRPSTPNIIGNPFINARPQPTTSESSRFIPTARLPIGASNTVYPFLNPDVYPVNRNNDQERGQTGNNVQYPSTEMSSQFNPTDPPTQPDSYPTADRPSPHPTAVLSSFKSNDNSRDPLPLPDLNFTMTIPPQKHIHPTHEEETKKVASYQTTILPTPRPTTARVTTPTSVIMPTRMRDAYLTPDPRCGSTKGCFDDCMGGLCDFIVSWSPEKNTTKFEIRTKPKTSGPYWVAIGFSDDKMMVSYN</sequence>
<dbReference type="PROSITE" id="PS50836">
    <property type="entry name" value="DOMON"/>
    <property type="match status" value="1"/>
</dbReference>
<feature type="region of interest" description="Disordered" evidence="1">
    <location>
        <begin position="129"/>
        <end position="184"/>
    </location>
</feature>
<dbReference type="AlphaFoldDB" id="A0A9D4CSR8"/>
<keyword evidence="4" id="KW-1185">Reference proteome</keyword>
<feature type="compositionally biased region" description="Polar residues" evidence="1">
    <location>
        <begin position="598"/>
        <end position="613"/>
    </location>
</feature>
<feature type="region of interest" description="Disordered" evidence="1">
    <location>
        <begin position="223"/>
        <end position="280"/>
    </location>
</feature>
<protein>
    <recommendedName>
        <fullName evidence="2">DOMON domain-containing protein</fullName>
    </recommendedName>
</protein>
<reference evidence="3" key="1">
    <citation type="journal article" date="2019" name="bioRxiv">
        <title>The Genome of the Zebra Mussel, Dreissena polymorpha: A Resource for Invasive Species Research.</title>
        <authorList>
            <person name="McCartney M.A."/>
            <person name="Auch B."/>
            <person name="Kono T."/>
            <person name="Mallez S."/>
            <person name="Zhang Y."/>
            <person name="Obille A."/>
            <person name="Becker A."/>
            <person name="Abrahante J.E."/>
            <person name="Garbe J."/>
            <person name="Badalamenti J.P."/>
            <person name="Herman A."/>
            <person name="Mangelson H."/>
            <person name="Liachko I."/>
            <person name="Sullivan S."/>
            <person name="Sone E.D."/>
            <person name="Koren S."/>
            <person name="Silverstein K.A.T."/>
            <person name="Beckman K.B."/>
            <person name="Gohl D.M."/>
        </authorList>
    </citation>
    <scope>NUCLEOTIDE SEQUENCE</scope>
    <source>
        <strain evidence="3">Duluth1</strain>
        <tissue evidence="3">Whole animal</tissue>
    </source>
</reference>
<reference evidence="3" key="2">
    <citation type="submission" date="2020-11" db="EMBL/GenBank/DDBJ databases">
        <authorList>
            <person name="McCartney M.A."/>
            <person name="Auch B."/>
            <person name="Kono T."/>
            <person name="Mallez S."/>
            <person name="Becker A."/>
            <person name="Gohl D.M."/>
            <person name="Silverstein K.A.T."/>
            <person name="Koren S."/>
            <person name="Bechman K.B."/>
            <person name="Herman A."/>
            <person name="Abrahante J.E."/>
            <person name="Garbe J."/>
        </authorList>
    </citation>
    <scope>NUCLEOTIDE SEQUENCE</scope>
    <source>
        <strain evidence="3">Duluth1</strain>
        <tissue evidence="3">Whole animal</tissue>
    </source>
</reference>